<keyword evidence="4" id="KW-1185">Reference proteome</keyword>
<proteinExistence type="predicted"/>
<sequence length="426" mass="50855">MPTGIGCKIKYFRMKQKLTQEELAEGIVSVSYLSKIERNSADPNPTAVKQLCERLNINPERVIDDNIAELVNQWTDQLLSRNLAMSHDTYQKIERNIEKVIDADLFWLVELHTLYYFILTDQRKLAERKFKFLEQDTQKFSKEEFYFWLKFSSHFYYMLASYEQAFNGFIKAEKLFSRVFEDQDEEYYDLVFQVAKTASLLHYTYHSTMYADRALDYYRENYKLGRAAKCHILKGTNFKRMREMDEALHHFETSQDLAERLKDKTILYLVYEAMGELFYDQHLTTQALDYYMRSYDIVKHSYTLHELKAILGLIKTEIQLGELEQAAGWHEKGLIIIEETADLAPRYVYQLRVLYFVIHGYDKAFETLLQKEVLPYFKARSLHLPYAAYLKLLADYYYSQRKYKQSAEYYNEAHKALNDIRTFDNQ</sequence>
<feature type="domain" description="HTH cro/C1-type" evidence="2">
    <location>
        <begin position="9"/>
        <end position="62"/>
    </location>
</feature>
<dbReference type="PANTHER" id="PTHR46797">
    <property type="entry name" value="HTH-TYPE TRANSCRIPTIONAL REGULATOR"/>
    <property type="match status" value="1"/>
</dbReference>
<keyword evidence="1" id="KW-0238">DNA-binding</keyword>
<dbReference type="SUPFAM" id="SSF48452">
    <property type="entry name" value="TPR-like"/>
    <property type="match status" value="1"/>
</dbReference>
<evidence type="ECO:0000259" key="2">
    <source>
        <dbReference type="PROSITE" id="PS50943"/>
    </source>
</evidence>
<dbReference type="InterPro" id="IPR010982">
    <property type="entry name" value="Lambda_DNA-bd_dom_sf"/>
</dbReference>
<dbReference type="SMART" id="SM00530">
    <property type="entry name" value="HTH_XRE"/>
    <property type="match status" value="1"/>
</dbReference>
<organism evidence="3 4">
    <name type="scientific">Streptohalobacillus salinus</name>
    <dbReference type="NCBI Taxonomy" id="621096"/>
    <lineage>
        <taxon>Bacteria</taxon>
        <taxon>Bacillati</taxon>
        <taxon>Bacillota</taxon>
        <taxon>Bacilli</taxon>
        <taxon>Bacillales</taxon>
        <taxon>Bacillaceae</taxon>
        <taxon>Streptohalobacillus</taxon>
    </lineage>
</organism>
<evidence type="ECO:0000313" key="3">
    <source>
        <dbReference type="EMBL" id="PXW92118.1"/>
    </source>
</evidence>
<accession>A0A2V3WEU4</accession>
<dbReference type="InterPro" id="IPR050807">
    <property type="entry name" value="TransReg_Diox_bact_type"/>
</dbReference>
<evidence type="ECO:0000313" key="4">
    <source>
        <dbReference type="Proteomes" id="UP000247922"/>
    </source>
</evidence>
<dbReference type="Gene3D" id="1.10.260.40">
    <property type="entry name" value="lambda repressor-like DNA-binding domains"/>
    <property type="match status" value="1"/>
</dbReference>
<dbReference type="RefSeq" id="WP_110250751.1">
    <property type="nucleotide sequence ID" value="NZ_QJJR01000003.1"/>
</dbReference>
<protein>
    <submittedName>
        <fullName evidence="3">Helix-turn-helix protein</fullName>
    </submittedName>
</protein>
<dbReference type="Pfam" id="PF01381">
    <property type="entry name" value="HTH_3"/>
    <property type="match status" value="1"/>
</dbReference>
<dbReference type="GO" id="GO:0003700">
    <property type="term" value="F:DNA-binding transcription factor activity"/>
    <property type="evidence" value="ECO:0007669"/>
    <property type="project" value="TreeGrafter"/>
</dbReference>
<dbReference type="PANTHER" id="PTHR46797:SF1">
    <property type="entry name" value="METHYLPHOSPHONATE SYNTHASE"/>
    <property type="match status" value="1"/>
</dbReference>
<dbReference type="Gene3D" id="1.25.40.10">
    <property type="entry name" value="Tetratricopeptide repeat domain"/>
    <property type="match status" value="1"/>
</dbReference>
<gene>
    <name evidence="3" type="ORF">DES38_103134</name>
</gene>
<comment type="caution">
    <text evidence="3">The sequence shown here is derived from an EMBL/GenBank/DDBJ whole genome shotgun (WGS) entry which is preliminary data.</text>
</comment>
<dbReference type="EMBL" id="QJJR01000003">
    <property type="protein sequence ID" value="PXW92118.1"/>
    <property type="molecule type" value="Genomic_DNA"/>
</dbReference>
<dbReference type="SMART" id="SM00028">
    <property type="entry name" value="TPR"/>
    <property type="match status" value="4"/>
</dbReference>
<dbReference type="PROSITE" id="PS50943">
    <property type="entry name" value="HTH_CROC1"/>
    <property type="match status" value="1"/>
</dbReference>
<dbReference type="Proteomes" id="UP000247922">
    <property type="component" value="Unassembled WGS sequence"/>
</dbReference>
<dbReference type="GO" id="GO:0003677">
    <property type="term" value="F:DNA binding"/>
    <property type="evidence" value="ECO:0007669"/>
    <property type="project" value="UniProtKB-KW"/>
</dbReference>
<dbReference type="CDD" id="cd00093">
    <property type="entry name" value="HTH_XRE"/>
    <property type="match status" value="1"/>
</dbReference>
<dbReference type="SUPFAM" id="SSF47413">
    <property type="entry name" value="lambda repressor-like DNA-binding domains"/>
    <property type="match status" value="1"/>
</dbReference>
<dbReference type="InterPro" id="IPR001387">
    <property type="entry name" value="Cro/C1-type_HTH"/>
</dbReference>
<reference evidence="3 4" key="1">
    <citation type="submission" date="2018-05" db="EMBL/GenBank/DDBJ databases">
        <title>Genomic Encyclopedia of Type Strains, Phase IV (KMG-IV): sequencing the most valuable type-strain genomes for metagenomic binning, comparative biology and taxonomic classification.</title>
        <authorList>
            <person name="Goeker M."/>
        </authorList>
    </citation>
    <scope>NUCLEOTIDE SEQUENCE [LARGE SCALE GENOMIC DNA]</scope>
    <source>
        <strain evidence="3 4">DSM 22440</strain>
    </source>
</reference>
<name>A0A2V3WEU4_9BACI</name>
<dbReference type="OrthoDB" id="252257at2"/>
<dbReference type="InterPro" id="IPR011990">
    <property type="entry name" value="TPR-like_helical_dom_sf"/>
</dbReference>
<dbReference type="AlphaFoldDB" id="A0A2V3WEU4"/>
<evidence type="ECO:0000256" key="1">
    <source>
        <dbReference type="ARBA" id="ARBA00023125"/>
    </source>
</evidence>
<dbReference type="GO" id="GO:0005829">
    <property type="term" value="C:cytosol"/>
    <property type="evidence" value="ECO:0007669"/>
    <property type="project" value="TreeGrafter"/>
</dbReference>
<dbReference type="InterPro" id="IPR019734">
    <property type="entry name" value="TPR_rpt"/>
</dbReference>